<evidence type="ECO:0000313" key="2">
    <source>
        <dbReference type="Proteomes" id="UP000027318"/>
    </source>
</evidence>
<comment type="caution">
    <text evidence="1">The sequence shown here is derived from an EMBL/GenBank/DDBJ whole genome shotgun (WGS) entry which is preliminary data.</text>
</comment>
<proteinExistence type="predicted"/>
<dbReference type="OrthoDB" id="794804at2"/>
<reference evidence="1 2" key="1">
    <citation type="journal article" date="2005" name="Int. J. Syst. Evol. Microbiol.">
        <title>Nitrincola lacisaponensis gen. nov., sp. nov., a novel alkaliphilic bacterium isolated from an alkaline, saline lake.</title>
        <authorList>
            <person name="Dimitriu P.A."/>
            <person name="Shukla S.K."/>
            <person name="Conradt J."/>
            <person name="Marquez M.C."/>
            <person name="Ventosa A."/>
            <person name="Maglia A."/>
            <person name="Peyton B.M."/>
            <person name="Pinkart H.C."/>
            <person name="Mormile M.R."/>
        </authorList>
    </citation>
    <scope>NUCLEOTIDE SEQUENCE [LARGE SCALE GENOMIC DNA]</scope>
    <source>
        <strain evidence="1 2">4CA</strain>
    </source>
</reference>
<gene>
    <name evidence="1" type="ORF">ADINL_0084</name>
</gene>
<dbReference type="AlphaFoldDB" id="A0A063Y6T7"/>
<evidence type="ECO:0000313" key="1">
    <source>
        <dbReference type="EMBL" id="KDE41404.1"/>
    </source>
</evidence>
<accession>A0A063Y6T7</accession>
<dbReference type="EMBL" id="JMSZ01000001">
    <property type="protein sequence ID" value="KDE41404.1"/>
    <property type="molecule type" value="Genomic_DNA"/>
</dbReference>
<organism evidence="1 2">
    <name type="scientific">Nitrincola lacisaponensis</name>
    <dbReference type="NCBI Taxonomy" id="267850"/>
    <lineage>
        <taxon>Bacteria</taxon>
        <taxon>Pseudomonadati</taxon>
        <taxon>Pseudomonadota</taxon>
        <taxon>Gammaproteobacteria</taxon>
        <taxon>Oceanospirillales</taxon>
        <taxon>Oceanospirillaceae</taxon>
        <taxon>Nitrincola</taxon>
    </lineage>
</organism>
<dbReference type="RefSeq" id="WP_036542372.1">
    <property type="nucleotide sequence ID" value="NZ_JMSZ01000001.1"/>
</dbReference>
<dbReference type="STRING" id="267850.ADINL_0084"/>
<sequence>MKTKLSEINKSIPEVSLVICSSSFERRWFQITKNLSPKSLDLIVILQKSIENPAWKEGITAIKSIHGDIYQALDIEKLSPKHTWIKFVQEIVPLIKKQDNLTLIDITTFTHETVAFFTSMIKLYKLESKVRFAYAGASSYMTSNEERDWWLSRGVKDIRSILGFPGVIRPSQGSHLIILVGFEIERAKELIIQYEPSSISLGIGTDAYSQDFFEKNNWYRNQIQSFIETVNTTIKNVSKFEFSCSDPISAKNSILAEANKFNNFNITLAPMNTKVSTIAAASAALENEDLKLCYVEPLEYNRTYYSTPGDTLTLIHL</sequence>
<keyword evidence="2" id="KW-1185">Reference proteome</keyword>
<name>A0A063Y6T7_9GAMM</name>
<protein>
    <submittedName>
        <fullName evidence="1">Uncharacterized protein</fullName>
    </submittedName>
</protein>
<dbReference type="Proteomes" id="UP000027318">
    <property type="component" value="Unassembled WGS sequence"/>
</dbReference>